<keyword evidence="1" id="KW-0963">Cytoplasm</keyword>
<dbReference type="Gene3D" id="3.40.50.450">
    <property type="match status" value="1"/>
</dbReference>
<evidence type="ECO:0000256" key="1">
    <source>
        <dbReference type="ARBA" id="ARBA00022490"/>
    </source>
</evidence>
<dbReference type="GO" id="GO:0015979">
    <property type="term" value="P:photosynthesis"/>
    <property type="evidence" value="ECO:0007669"/>
    <property type="project" value="TreeGrafter"/>
</dbReference>
<dbReference type="AlphaFoldDB" id="D3IVB6"/>
<dbReference type="SUPFAM" id="SSF53784">
    <property type="entry name" value="Phosphofructokinase"/>
    <property type="match status" value="1"/>
</dbReference>
<dbReference type="GO" id="GO:0009749">
    <property type="term" value="P:response to glucose"/>
    <property type="evidence" value="ECO:0007669"/>
    <property type="project" value="TreeGrafter"/>
</dbReference>
<sequence>MSTCYDLNLDGLVIIGDAAQLVENFTEHSCKTKVVGVPVSLHANLKNLFVEANLGFDTVCKVV</sequence>
<name>D3IVB6_PHYED</name>
<keyword evidence="2" id="KW-0324">Glycolysis</keyword>
<organism evidence="3">
    <name type="scientific">Phyllostachys edulis</name>
    <name type="common">Tortoise shell bamboo</name>
    <name type="synonym">Bambusa edulis</name>
    <dbReference type="NCBI Taxonomy" id="38705"/>
    <lineage>
        <taxon>Eukaryota</taxon>
        <taxon>Viridiplantae</taxon>
        <taxon>Streptophyta</taxon>
        <taxon>Embryophyta</taxon>
        <taxon>Tracheophyta</taxon>
        <taxon>Spermatophyta</taxon>
        <taxon>Magnoliopsida</taxon>
        <taxon>Liliopsida</taxon>
        <taxon>Poales</taxon>
        <taxon>Poaceae</taxon>
        <taxon>BOP clade</taxon>
        <taxon>Bambusoideae</taxon>
        <taxon>Arundinarodae</taxon>
        <taxon>Arundinarieae</taxon>
        <taxon>Arundinariinae</taxon>
        <taxon>Phyllostachys</taxon>
    </lineage>
</organism>
<dbReference type="EMBL" id="GQ252797">
    <property type="protein sequence ID" value="ADB85256.1"/>
    <property type="molecule type" value="Genomic_DNA"/>
</dbReference>
<evidence type="ECO:0000313" key="3">
    <source>
        <dbReference type="EMBL" id="ADB85256.1"/>
    </source>
</evidence>
<dbReference type="PANTHER" id="PTHR43650:SF9">
    <property type="entry name" value="PYROPHOSPHATE--FRUCTOSE 6-PHOSPHATE 1-PHOSPHOTRANSFERASE SUBUNIT ALPHA"/>
    <property type="match status" value="1"/>
</dbReference>
<evidence type="ECO:0000256" key="2">
    <source>
        <dbReference type="ARBA" id="ARBA00023152"/>
    </source>
</evidence>
<dbReference type="InterPro" id="IPR035966">
    <property type="entry name" value="PKF_sf"/>
</dbReference>
<protein>
    <submittedName>
        <fullName evidence="3">Putative fructose pyrophosphate</fullName>
    </submittedName>
</protein>
<reference evidence="3" key="1">
    <citation type="journal article" date="2010" name="J. Integr. Plant Biol.">
        <title>Insights into the bamboo genome: syntenic relationships to rice and sorghum.</title>
        <authorList>
            <person name="Gui Y.J."/>
            <person name="Zhou Y."/>
            <person name="Wang Y."/>
            <person name="Wang S."/>
            <person name="Wang S.Y."/>
            <person name="Hu Y."/>
            <person name="Bo S.P."/>
            <person name="Chen H."/>
            <person name="Zhou C.P."/>
            <person name="Ma N.X."/>
            <person name="Zhang T.Z."/>
            <person name="Fan L.J."/>
        </authorList>
    </citation>
    <scope>NUCLEOTIDE SEQUENCE</scope>
    <source>
        <tissue evidence="3">Shoot</tissue>
    </source>
</reference>
<proteinExistence type="predicted"/>
<dbReference type="GO" id="GO:0003872">
    <property type="term" value="F:6-phosphofructokinase activity"/>
    <property type="evidence" value="ECO:0007669"/>
    <property type="project" value="InterPro"/>
</dbReference>
<dbReference type="PANTHER" id="PTHR43650">
    <property type="entry name" value="PYROPHOSPHATE--FRUCTOSE 6-PHOSPHATE 1-PHOSPHOTRANSFERASE"/>
    <property type="match status" value="1"/>
</dbReference>
<accession>D3IVB6</accession>
<dbReference type="GO" id="GO:0047334">
    <property type="term" value="F:diphosphate-fructose-6-phosphate 1-phosphotransferase activity"/>
    <property type="evidence" value="ECO:0007669"/>
    <property type="project" value="TreeGrafter"/>
</dbReference>
<dbReference type="GO" id="GO:0005829">
    <property type="term" value="C:cytosol"/>
    <property type="evidence" value="ECO:0007669"/>
    <property type="project" value="TreeGrafter"/>
</dbReference>